<keyword evidence="4" id="KW-1185">Reference proteome</keyword>
<accession>A0A177D5L9</accession>
<name>A0A177D5L9_ALTAL</name>
<protein>
    <recommendedName>
        <fullName evidence="2">DUF1996 domain-containing protein</fullName>
    </recommendedName>
</protein>
<gene>
    <name evidence="3" type="ORF">CC77DRAFT_1054881</name>
</gene>
<reference evidence="3 4" key="1">
    <citation type="submission" date="2016-05" db="EMBL/GenBank/DDBJ databases">
        <title>Comparative analysis of secretome profiles of manganese(II)-oxidizing ascomycete fungi.</title>
        <authorList>
            <consortium name="DOE Joint Genome Institute"/>
            <person name="Zeiner C.A."/>
            <person name="Purvine S.O."/>
            <person name="Zink E.M."/>
            <person name="Wu S."/>
            <person name="Pasa-Tolic L."/>
            <person name="Chaput D.L."/>
            <person name="Haridas S."/>
            <person name="Grigoriev I.V."/>
            <person name="Santelli C.M."/>
            <person name="Hansel C.M."/>
        </authorList>
    </citation>
    <scope>NUCLEOTIDE SEQUENCE [LARGE SCALE GENOMIC DNA]</scope>
    <source>
        <strain evidence="3 4">SRC1lrK2f</strain>
    </source>
</reference>
<dbReference type="OMA" id="MKCKKSQ"/>
<keyword evidence="1" id="KW-0472">Membrane</keyword>
<dbReference type="Proteomes" id="UP000077248">
    <property type="component" value="Unassembled WGS sequence"/>
</dbReference>
<dbReference type="PANTHER" id="PTHR43662:SF2">
    <property type="entry name" value="DUF1996 DOMAIN-CONTAINING PROTEIN"/>
    <property type="match status" value="1"/>
</dbReference>
<feature type="transmembrane region" description="Helical" evidence="1">
    <location>
        <begin position="21"/>
        <end position="41"/>
    </location>
</feature>
<organism evidence="3 4">
    <name type="scientific">Alternaria alternata</name>
    <name type="common">Alternaria rot fungus</name>
    <name type="synonym">Torula alternata</name>
    <dbReference type="NCBI Taxonomy" id="5599"/>
    <lineage>
        <taxon>Eukaryota</taxon>
        <taxon>Fungi</taxon>
        <taxon>Dikarya</taxon>
        <taxon>Ascomycota</taxon>
        <taxon>Pezizomycotina</taxon>
        <taxon>Dothideomycetes</taxon>
        <taxon>Pleosporomycetidae</taxon>
        <taxon>Pleosporales</taxon>
        <taxon>Pleosporineae</taxon>
        <taxon>Pleosporaceae</taxon>
        <taxon>Alternaria</taxon>
        <taxon>Alternaria sect. Alternaria</taxon>
        <taxon>Alternaria alternata complex</taxon>
    </lineage>
</organism>
<dbReference type="PANTHER" id="PTHR43662">
    <property type="match status" value="1"/>
</dbReference>
<dbReference type="Pfam" id="PF09362">
    <property type="entry name" value="DUF1996"/>
    <property type="match status" value="1"/>
</dbReference>
<keyword evidence="1" id="KW-1133">Transmembrane helix</keyword>
<feature type="domain" description="DUF1996" evidence="2">
    <location>
        <begin position="64"/>
        <end position="324"/>
    </location>
</feature>
<evidence type="ECO:0000313" key="3">
    <source>
        <dbReference type="EMBL" id="OAG14412.1"/>
    </source>
</evidence>
<dbReference type="EMBL" id="KV441500">
    <property type="protein sequence ID" value="OAG14412.1"/>
    <property type="molecule type" value="Genomic_DNA"/>
</dbReference>
<dbReference type="KEGG" id="aalt:CC77DRAFT_1054881"/>
<proteinExistence type="predicted"/>
<dbReference type="GeneID" id="29113415"/>
<evidence type="ECO:0000259" key="2">
    <source>
        <dbReference type="Pfam" id="PF09362"/>
    </source>
</evidence>
<dbReference type="VEuPathDB" id="FungiDB:CC77DRAFT_1054881"/>
<keyword evidence="1" id="KW-0812">Transmembrane</keyword>
<sequence>MSAAWLKKRSNHRLGVSRNSPVIRNIIVAMIWSTIAAGALLTQSVAAQNMLRFACSQLTVERADPLVNPGQRPSPHTHQIIGGNSFNLTVRPACLVSQTFTNVLQMEPGVFDPPTRSTCTSCTYSEDFSNYWTASLYFKSPENGTFQRVPQFANVGLQQDGGMTVYYMPYSAKNNKMTAFKPGFRMIAGDPMAKKPNKASICHRCLQNGEGFAPCDAKDTAELPNKYCPGGIRATIIFPSCWDGKNLDSPDHKSHVAYSNSGGLGTPNCPSTHPVAIPQVMYEIMWDTARYKNNAWYGAGKQPFVYSFGDGTGYGQHGDYLFGWKGDSLQKAMDALPSGKCANANCQVLKIQSAQDSMKCKKPQQAVEDVGVSGDWLTELPGGMAVTY</sequence>
<dbReference type="RefSeq" id="XP_018379833.1">
    <property type="nucleotide sequence ID" value="XM_018527821.1"/>
</dbReference>
<evidence type="ECO:0000256" key="1">
    <source>
        <dbReference type="SAM" id="Phobius"/>
    </source>
</evidence>
<dbReference type="AlphaFoldDB" id="A0A177D5L9"/>
<evidence type="ECO:0000313" key="4">
    <source>
        <dbReference type="Proteomes" id="UP000077248"/>
    </source>
</evidence>
<dbReference type="InterPro" id="IPR018535">
    <property type="entry name" value="DUF1996"/>
</dbReference>